<dbReference type="GO" id="GO:0005886">
    <property type="term" value="C:plasma membrane"/>
    <property type="evidence" value="ECO:0007669"/>
    <property type="project" value="TreeGrafter"/>
</dbReference>
<feature type="domain" description="ABC transporter" evidence="5">
    <location>
        <begin position="2"/>
        <end position="232"/>
    </location>
</feature>
<keyword evidence="1" id="KW-0813">Transport</keyword>
<dbReference type="AlphaFoldDB" id="A0AAE9YP40"/>
<dbReference type="Gene3D" id="3.40.50.300">
    <property type="entry name" value="P-loop containing nucleotide triphosphate hydrolases"/>
    <property type="match status" value="1"/>
</dbReference>
<organism evidence="6 7">
    <name type="scientific">Thalassomonas actiniarum</name>
    <dbReference type="NCBI Taxonomy" id="485447"/>
    <lineage>
        <taxon>Bacteria</taxon>
        <taxon>Pseudomonadati</taxon>
        <taxon>Pseudomonadota</taxon>
        <taxon>Gammaproteobacteria</taxon>
        <taxon>Alteromonadales</taxon>
        <taxon>Colwelliaceae</taxon>
        <taxon>Thalassomonas</taxon>
    </lineage>
</organism>
<accession>A0AAE9YP40</accession>
<gene>
    <name evidence="6" type="ORF">SG35_023690</name>
</gene>
<evidence type="ECO:0000256" key="4">
    <source>
        <dbReference type="ARBA" id="ARBA00038388"/>
    </source>
</evidence>
<dbReference type="InterPro" id="IPR027417">
    <property type="entry name" value="P-loop_NTPase"/>
</dbReference>
<dbReference type="CDD" id="cd03255">
    <property type="entry name" value="ABC_MJ0796_LolCDE_FtsE"/>
    <property type="match status" value="1"/>
</dbReference>
<dbReference type="GO" id="GO:1902495">
    <property type="term" value="C:transmembrane transporter complex"/>
    <property type="evidence" value="ECO:0007669"/>
    <property type="project" value="UniProtKB-ARBA"/>
</dbReference>
<dbReference type="Proteomes" id="UP000032568">
    <property type="component" value="Chromosome"/>
</dbReference>
<keyword evidence="2" id="KW-0547">Nucleotide-binding</keyword>
<dbReference type="FunFam" id="3.40.50.300:FF:000032">
    <property type="entry name" value="Export ABC transporter ATP-binding protein"/>
    <property type="match status" value="1"/>
</dbReference>
<dbReference type="Pfam" id="PF00005">
    <property type="entry name" value="ABC_tran"/>
    <property type="match status" value="1"/>
</dbReference>
<proteinExistence type="inferred from homology"/>
<dbReference type="SMART" id="SM00382">
    <property type="entry name" value="AAA"/>
    <property type="match status" value="1"/>
</dbReference>
<keyword evidence="3 6" id="KW-0067">ATP-binding</keyword>
<dbReference type="InterPro" id="IPR017911">
    <property type="entry name" value="MacB-like_ATP-bd"/>
</dbReference>
<dbReference type="GO" id="GO:0016887">
    <property type="term" value="F:ATP hydrolysis activity"/>
    <property type="evidence" value="ECO:0007669"/>
    <property type="project" value="InterPro"/>
</dbReference>
<dbReference type="SUPFAM" id="SSF52540">
    <property type="entry name" value="P-loop containing nucleoside triphosphate hydrolases"/>
    <property type="match status" value="1"/>
</dbReference>
<evidence type="ECO:0000256" key="1">
    <source>
        <dbReference type="ARBA" id="ARBA00022448"/>
    </source>
</evidence>
<evidence type="ECO:0000256" key="2">
    <source>
        <dbReference type="ARBA" id="ARBA00022741"/>
    </source>
</evidence>
<dbReference type="InterPro" id="IPR015854">
    <property type="entry name" value="ABC_transpr_LolD-like"/>
</dbReference>
<keyword evidence="7" id="KW-1185">Reference proteome</keyword>
<name>A0AAE9YP40_9GAMM</name>
<dbReference type="PANTHER" id="PTHR24220:SF648">
    <property type="entry name" value="ABC TRANSPORTER ATP-BINDING PROTEIN YTRE"/>
    <property type="match status" value="1"/>
</dbReference>
<reference evidence="6 7" key="2">
    <citation type="journal article" date="2022" name="Mar. Drugs">
        <title>Bioassay-Guided Fractionation Leads to the Detection of Cholic Acid Generated by the Rare Thalassomonas sp.</title>
        <authorList>
            <person name="Pheiffer F."/>
            <person name="Schneider Y.K."/>
            <person name="Hansen E.H."/>
            <person name="Andersen J.H."/>
            <person name="Isaksson J."/>
            <person name="Busche T."/>
            <person name="R C."/>
            <person name="Kalinowski J."/>
            <person name="Zyl L.V."/>
            <person name="Trindade M."/>
        </authorList>
    </citation>
    <scope>NUCLEOTIDE SEQUENCE [LARGE SCALE GENOMIC DNA]</scope>
    <source>
        <strain evidence="6 7">A5K-106</strain>
    </source>
</reference>
<dbReference type="PANTHER" id="PTHR24220">
    <property type="entry name" value="IMPORT ATP-BINDING PROTEIN"/>
    <property type="match status" value="1"/>
</dbReference>
<evidence type="ECO:0000313" key="7">
    <source>
        <dbReference type="Proteomes" id="UP000032568"/>
    </source>
</evidence>
<evidence type="ECO:0000259" key="5">
    <source>
        <dbReference type="PROSITE" id="PS50893"/>
    </source>
</evidence>
<dbReference type="RefSeq" id="WP_044835490.1">
    <property type="nucleotide sequence ID" value="NZ_CP059735.1"/>
</dbReference>
<dbReference type="EMBL" id="CP059735">
    <property type="protein sequence ID" value="WDD98247.1"/>
    <property type="molecule type" value="Genomic_DNA"/>
</dbReference>
<evidence type="ECO:0000256" key="3">
    <source>
        <dbReference type="ARBA" id="ARBA00022840"/>
    </source>
</evidence>
<comment type="similarity">
    <text evidence="4">Belongs to the ABC transporter superfamily. Macrolide exporter (TC 3.A.1.122) family.</text>
</comment>
<dbReference type="PROSITE" id="PS50893">
    <property type="entry name" value="ABC_TRANSPORTER_2"/>
    <property type="match status" value="1"/>
</dbReference>
<dbReference type="KEGG" id="tact:SG35_023690"/>
<protein>
    <submittedName>
        <fullName evidence="6">ABC transporter ATP-binding protein</fullName>
    </submittedName>
</protein>
<dbReference type="PROSITE" id="PS00211">
    <property type="entry name" value="ABC_TRANSPORTER_1"/>
    <property type="match status" value="1"/>
</dbReference>
<dbReference type="InterPro" id="IPR003593">
    <property type="entry name" value="AAA+_ATPase"/>
</dbReference>
<evidence type="ECO:0000313" key="6">
    <source>
        <dbReference type="EMBL" id="WDD98247.1"/>
    </source>
</evidence>
<dbReference type="InterPro" id="IPR017871">
    <property type="entry name" value="ABC_transporter-like_CS"/>
</dbReference>
<dbReference type="GO" id="GO:0022857">
    <property type="term" value="F:transmembrane transporter activity"/>
    <property type="evidence" value="ECO:0007669"/>
    <property type="project" value="TreeGrafter"/>
</dbReference>
<dbReference type="GO" id="GO:0005524">
    <property type="term" value="F:ATP binding"/>
    <property type="evidence" value="ECO:0007669"/>
    <property type="project" value="UniProtKB-KW"/>
</dbReference>
<dbReference type="InterPro" id="IPR003439">
    <property type="entry name" value="ABC_transporter-like_ATP-bd"/>
</dbReference>
<sequence length="233" mass="25723">MITITNLSRVFRTQDLETTALSNINLSVEEGEFVAIMGPSGCGKSTLLSILGMLDSPSSGSFEFAGQDIASFSENKLAELRKASIGFVFQSFNLIDELTVYENVELPLQYLNISKAERKKRVETILKRVAIDHRADHLPQQLSGGQQQRVAVARALVINPRLILADEPTGNLDSKNGDEVMTMLRELNREGTTVIMVTHSEKEANYADRLVRLLDGQIMIDKANNASLKTEVA</sequence>
<reference evidence="6 7" key="1">
    <citation type="journal article" date="2015" name="Genome Announc.">
        <title>Draft Genome Sequences of Marine Isolates of Thalassomonas viridans and Thalassomonas actiniarum.</title>
        <authorList>
            <person name="Olonade I."/>
            <person name="van Zyl L.J."/>
            <person name="Trindade M."/>
        </authorList>
    </citation>
    <scope>NUCLEOTIDE SEQUENCE [LARGE SCALE GENOMIC DNA]</scope>
    <source>
        <strain evidence="6 7">A5K-106</strain>
    </source>
</reference>